<evidence type="ECO:0000256" key="1">
    <source>
        <dbReference type="ARBA" id="ARBA00023125"/>
    </source>
</evidence>
<evidence type="ECO:0000313" key="4">
    <source>
        <dbReference type="Proteomes" id="UP000193367"/>
    </source>
</evidence>
<organism evidence="3 4">
    <name type="scientific">Streptococcus mitis</name>
    <dbReference type="NCBI Taxonomy" id="28037"/>
    <lineage>
        <taxon>Bacteria</taxon>
        <taxon>Bacillati</taxon>
        <taxon>Bacillota</taxon>
        <taxon>Bacilli</taxon>
        <taxon>Lactobacillales</taxon>
        <taxon>Streptococcaceae</taxon>
        <taxon>Streptococcus</taxon>
        <taxon>Streptococcus mitis group</taxon>
    </lineage>
</organism>
<sequence>MNKIKQLRKLKHIKQKTIAQKLGVSQRTVGNWEQGLSQIKPSKAKELADIFGVDVSYLLGYAQEGVLQRSITEEVHNAILRVQSEHPDHEDCIAIREACMNLIEATLEGY</sequence>
<accession>A0A1X1K5J4</accession>
<protein>
    <recommendedName>
        <fullName evidence="2">HTH cro/C1-type domain-containing protein</fullName>
    </recommendedName>
</protein>
<dbReference type="Gene3D" id="1.10.260.40">
    <property type="entry name" value="lambda repressor-like DNA-binding domains"/>
    <property type="match status" value="1"/>
</dbReference>
<dbReference type="AlphaFoldDB" id="A0A1X1K5J4"/>
<proteinExistence type="predicted"/>
<dbReference type="SUPFAM" id="SSF47413">
    <property type="entry name" value="lambda repressor-like DNA-binding domains"/>
    <property type="match status" value="1"/>
</dbReference>
<dbReference type="SMART" id="SM00530">
    <property type="entry name" value="HTH_XRE"/>
    <property type="match status" value="1"/>
</dbReference>
<keyword evidence="1" id="KW-0238">DNA-binding</keyword>
<dbReference type="Pfam" id="PF01381">
    <property type="entry name" value="HTH_3"/>
    <property type="match status" value="1"/>
</dbReference>
<evidence type="ECO:0000259" key="2">
    <source>
        <dbReference type="PROSITE" id="PS50943"/>
    </source>
</evidence>
<reference evidence="3 4" key="1">
    <citation type="journal article" date="2016" name="Eur. J. Clin. Microbiol. Infect. Dis.">
        <title>Whole genome sequencing as a tool for phylogenetic analysis of clinical strains of Mitis group streptococci.</title>
        <authorList>
            <person name="Rasmussen L.H."/>
            <person name="Dargis R."/>
            <person name="Hojholt K."/>
            <person name="Christensen J.J."/>
            <person name="Skovgaard O."/>
            <person name="Justesen U.S."/>
            <person name="Rosenvinge F.S."/>
            <person name="Moser C."/>
            <person name="Lukjancenko O."/>
            <person name="Rasmussen S."/>
            <person name="Nielsen X.C."/>
        </authorList>
    </citation>
    <scope>NUCLEOTIDE SEQUENCE [LARGE SCALE GENOMIC DNA]</scope>
    <source>
        <strain evidence="3 4">RH_17439_08</strain>
    </source>
</reference>
<evidence type="ECO:0000313" key="3">
    <source>
        <dbReference type="EMBL" id="ORO94743.1"/>
    </source>
</evidence>
<dbReference type="EMBL" id="NCVH01000031">
    <property type="protein sequence ID" value="ORO94743.1"/>
    <property type="molecule type" value="Genomic_DNA"/>
</dbReference>
<dbReference type="GO" id="GO:0003677">
    <property type="term" value="F:DNA binding"/>
    <property type="evidence" value="ECO:0007669"/>
    <property type="project" value="UniProtKB-KW"/>
</dbReference>
<dbReference type="PROSITE" id="PS50943">
    <property type="entry name" value="HTH_CROC1"/>
    <property type="match status" value="1"/>
</dbReference>
<feature type="domain" description="HTH cro/C1-type" evidence="2">
    <location>
        <begin position="4"/>
        <end position="58"/>
    </location>
</feature>
<dbReference type="InterPro" id="IPR010982">
    <property type="entry name" value="Lambda_DNA-bd_dom_sf"/>
</dbReference>
<comment type="caution">
    <text evidence="3">The sequence shown here is derived from an EMBL/GenBank/DDBJ whole genome shotgun (WGS) entry which is preliminary data.</text>
</comment>
<dbReference type="InterPro" id="IPR001387">
    <property type="entry name" value="Cro/C1-type_HTH"/>
</dbReference>
<dbReference type="PANTHER" id="PTHR46558:SF11">
    <property type="entry name" value="HTH-TYPE TRANSCRIPTIONAL REGULATOR XRE"/>
    <property type="match status" value="1"/>
</dbReference>
<dbReference type="Proteomes" id="UP000193367">
    <property type="component" value="Unassembled WGS sequence"/>
</dbReference>
<name>A0A1X1K5J4_STRMT</name>
<gene>
    <name evidence="3" type="ORF">B7698_05725</name>
</gene>
<dbReference type="PANTHER" id="PTHR46558">
    <property type="entry name" value="TRACRIPTIONAL REGULATORY PROTEIN-RELATED-RELATED"/>
    <property type="match status" value="1"/>
</dbReference>
<dbReference type="CDD" id="cd00093">
    <property type="entry name" value="HTH_XRE"/>
    <property type="match status" value="1"/>
</dbReference>